<evidence type="ECO:0000313" key="3">
    <source>
        <dbReference type="Proteomes" id="UP000295632"/>
    </source>
</evidence>
<keyword evidence="1" id="KW-0812">Transmembrane</keyword>
<feature type="transmembrane region" description="Helical" evidence="1">
    <location>
        <begin position="20"/>
        <end position="49"/>
    </location>
</feature>
<dbReference type="OrthoDB" id="1925744at2"/>
<name>A0A4V3D686_9BACI</name>
<gene>
    <name evidence="2" type="ORF">EV213_101409</name>
</gene>
<comment type="caution">
    <text evidence="2">The sequence shown here is derived from an EMBL/GenBank/DDBJ whole genome shotgun (WGS) entry which is preliminary data.</text>
</comment>
<organism evidence="2 3">
    <name type="scientific">Aureibacillus halotolerans</name>
    <dbReference type="NCBI Taxonomy" id="1508390"/>
    <lineage>
        <taxon>Bacteria</taxon>
        <taxon>Bacillati</taxon>
        <taxon>Bacillota</taxon>
        <taxon>Bacilli</taxon>
        <taxon>Bacillales</taxon>
        <taxon>Bacillaceae</taxon>
        <taxon>Aureibacillus</taxon>
    </lineage>
</organism>
<feature type="transmembrane region" description="Helical" evidence="1">
    <location>
        <begin position="61"/>
        <end position="88"/>
    </location>
</feature>
<accession>A0A4V3D686</accession>
<dbReference type="AlphaFoldDB" id="A0A4V3D686"/>
<dbReference type="Proteomes" id="UP000295632">
    <property type="component" value="Unassembled WGS sequence"/>
</dbReference>
<keyword evidence="3" id="KW-1185">Reference proteome</keyword>
<dbReference type="EMBL" id="SNYJ01000001">
    <property type="protein sequence ID" value="TDQ42977.1"/>
    <property type="molecule type" value="Genomic_DNA"/>
</dbReference>
<proteinExistence type="predicted"/>
<keyword evidence="1" id="KW-1133">Transmembrane helix</keyword>
<evidence type="ECO:0000256" key="1">
    <source>
        <dbReference type="SAM" id="Phobius"/>
    </source>
</evidence>
<sequence length="104" mass="11392">MSKYRILKLISGAYEALLGIPILGGLIVISFLYVPLFIALILHIVTLIVSRKNGGPTAGSLFGILTSCLAWIPFLGMAMHMISALVLLMEAVKEKPMKTYHYVD</sequence>
<reference evidence="2 3" key="1">
    <citation type="submission" date="2019-03" db="EMBL/GenBank/DDBJ databases">
        <title>Genomic Encyclopedia of Type Strains, Phase IV (KMG-IV): sequencing the most valuable type-strain genomes for metagenomic binning, comparative biology and taxonomic classification.</title>
        <authorList>
            <person name="Goeker M."/>
        </authorList>
    </citation>
    <scope>NUCLEOTIDE SEQUENCE [LARGE SCALE GENOMIC DNA]</scope>
    <source>
        <strain evidence="2 3">DSM 28697</strain>
    </source>
</reference>
<dbReference type="RefSeq" id="WP_133578790.1">
    <property type="nucleotide sequence ID" value="NZ_SNYJ01000001.1"/>
</dbReference>
<protein>
    <submittedName>
        <fullName evidence="2">Uncharacterized protein</fullName>
    </submittedName>
</protein>
<evidence type="ECO:0000313" key="2">
    <source>
        <dbReference type="EMBL" id="TDQ42977.1"/>
    </source>
</evidence>
<keyword evidence="1" id="KW-0472">Membrane</keyword>